<reference evidence="2 3" key="1">
    <citation type="submission" date="2016-04" db="EMBL/GenBank/DDBJ databases">
        <title>Deep-sea bacteria in the southern Pacific.</title>
        <authorList>
            <person name="Tang K."/>
        </authorList>
    </citation>
    <scope>NUCLEOTIDE SEQUENCE [LARGE SCALE GENOMIC DNA]</scope>
    <source>
        <strain evidence="2 3">JLT2014</strain>
    </source>
</reference>
<evidence type="ECO:0000313" key="2">
    <source>
        <dbReference type="EMBL" id="APZ53892.1"/>
    </source>
</evidence>
<protein>
    <recommendedName>
        <fullName evidence="1">DUF559 domain-containing protein</fullName>
    </recommendedName>
</protein>
<name>A0A1P8UWW8_9RHOB</name>
<feature type="domain" description="DUF559" evidence="1">
    <location>
        <begin position="8"/>
        <end position="110"/>
    </location>
</feature>
<organism evidence="2 3">
    <name type="scientific">Salipiger abyssi</name>
    <dbReference type="NCBI Taxonomy" id="1250539"/>
    <lineage>
        <taxon>Bacteria</taxon>
        <taxon>Pseudomonadati</taxon>
        <taxon>Pseudomonadota</taxon>
        <taxon>Alphaproteobacteria</taxon>
        <taxon>Rhodobacterales</taxon>
        <taxon>Roseobacteraceae</taxon>
        <taxon>Salipiger</taxon>
    </lineage>
</organism>
<dbReference type="PANTHER" id="PTHR38590">
    <property type="entry name" value="BLL0828 PROTEIN"/>
    <property type="match status" value="1"/>
</dbReference>
<dbReference type="Pfam" id="PF04480">
    <property type="entry name" value="DUF559"/>
    <property type="match status" value="1"/>
</dbReference>
<dbReference type="STRING" id="1250539.Ga0080574_TMP3558"/>
<evidence type="ECO:0000259" key="1">
    <source>
        <dbReference type="Pfam" id="PF04480"/>
    </source>
</evidence>
<dbReference type="SUPFAM" id="SSF52980">
    <property type="entry name" value="Restriction endonuclease-like"/>
    <property type="match status" value="1"/>
</dbReference>
<dbReference type="Proteomes" id="UP000187059">
    <property type="component" value="Chromosome"/>
</dbReference>
<dbReference type="PANTHER" id="PTHR38590:SF1">
    <property type="entry name" value="BLL0828 PROTEIN"/>
    <property type="match status" value="1"/>
</dbReference>
<dbReference type="AlphaFoldDB" id="A0A1P8UWW8"/>
<dbReference type="KEGG" id="paby:Ga0080574_TMP3558"/>
<dbReference type="InterPro" id="IPR011335">
    <property type="entry name" value="Restrct_endonuc-II-like"/>
</dbReference>
<gene>
    <name evidence="2" type="ORF">Ga0080574_TMP3558</name>
</gene>
<dbReference type="EMBL" id="CP015093">
    <property type="protein sequence ID" value="APZ53892.1"/>
    <property type="molecule type" value="Genomic_DNA"/>
</dbReference>
<dbReference type="InterPro" id="IPR007569">
    <property type="entry name" value="DUF559"/>
</dbReference>
<accession>A0A1P8UWW8</accession>
<proteinExistence type="predicted"/>
<keyword evidence="3" id="KW-1185">Reference proteome</keyword>
<dbReference type="InterPro" id="IPR047216">
    <property type="entry name" value="Endonuclease_DUF559_bact"/>
</dbReference>
<dbReference type="RefSeq" id="WP_076702886.1">
    <property type="nucleotide sequence ID" value="NZ_CP015093.1"/>
</dbReference>
<dbReference type="OrthoDB" id="9798754at2"/>
<evidence type="ECO:0000313" key="3">
    <source>
        <dbReference type="Proteomes" id="UP000187059"/>
    </source>
</evidence>
<sequence>MRQSFFQTYDARILRQVPTPAEAQLWQALRRRQLGGAKFRRQAPVGPWLLPFVCARARLAVVLYDDATVRAEAQEMHSGLRARGWRVLWLAEDAVCADPAGALTTIEEALNND</sequence>